<comment type="caution">
    <text evidence="2">The sequence shown here is derived from an EMBL/GenBank/DDBJ whole genome shotgun (WGS) entry which is preliminary data.</text>
</comment>
<feature type="region of interest" description="Disordered" evidence="1">
    <location>
        <begin position="15"/>
        <end position="44"/>
    </location>
</feature>
<name>A0A094W9K1_9BACT</name>
<reference evidence="2 3" key="1">
    <citation type="submission" date="2014-06" db="EMBL/GenBank/DDBJ databases">
        <title>Draft genome sequence of iron oxidizing acidophile Leptospirillum ferriphilum DSM14647.</title>
        <authorList>
            <person name="Cardenas J.P."/>
            <person name="Lazcano M."/>
            <person name="Ossandon F.J."/>
            <person name="Corbett M."/>
            <person name="Holmes D.S."/>
            <person name="Watkin E."/>
        </authorList>
    </citation>
    <scope>NUCLEOTIDE SEQUENCE [LARGE SCALE GENOMIC DNA]</scope>
    <source>
        <strain evidence="2 3">DSM 14647</strain>
    </source>
</reference>
<gene>
    <name evidence="2" type="ORF">LptCag_1875</name>
</gene>
<organism evidence="2 3">
    <name type="scientific">Leptospirillum ferriphilum</name>
    <dbReference type="NCBI Taxonomy" id="178606"/>
    <lineage>
        <taxon>Bacteria</taxon>
        <taxon>Pseudomonadati</taxon>
        <taxon>Nitrospirota</taxon>
        <taxon>Nitrospiria</taxon>
        <taxon>Nitrospirales</taxon>
        <taxon>Nitrospiraceae</taxon>
        <taxon>Leptospirillum</taxon>
    </lineage>
</organism>
<dbReference type="PATRIC" id="fig|178606.4.peg.2129"/>
<feature type="compositionally biased region" description="Basic and acidic residues" evidence="1">
    <location>
        <begin position="16"/>
        <end position="26"/>
    </location>
</feature>
<sequence>MIAFSFPLPDAFLNSGRKEKTQKKSPDFSFQARGDLENPQKPVGKHFPSSVFDGFMDELALRDECNPVPGDLSSGYGITTGQFKEVVIRIRGPQRFPAPGRVNRRLSPGRLRSNG</sequence>
<dbReference type="AlphaFoldDB" id="A0A094W9K1"/>
<accession>A0A094W9K1</accession>
<proteinExistence type="predicted"/>
<dbReference type="EMBL" id="JPGK01000008">
    <property type="protein sequence ID" value="KGA93180.1"/>
    <property type="molecule type" value="Genomic_DNA"/>
</dbReference>
<protein>
    <submittedName>
        <fullName evidence="2">Uncharacterized protein</fullName>
    </submittedName>
</protein>
<dbReference type="Proteomes" id="UP000029452">
    <property type="component" value="Unassembled WGS sequence"/>
</dbReference>
<evidence type="ECO:0000313" key="2">
    <source>
        <dbReference type="EMBL" id="KGA93180.1"/>
    </source>
</evidence>
<evidence type="ECO:0000313" key="3">
    <source>
        <dbReference type="Proteomes" id="UP000029452"/>
    </source>
</evidence>
<evidence type="ECO:0000256" key="1">
    <source>
        <dbReference type="SAM" id="MobiDB-lite"/>
    </source>
</evidence>